<gene>
    <name evidence="1" type="ORF">UFOVP175_30</name>
</gene>
<reference evidence="1" key="1">
    <citation type="submission" date="2020-05" db="EMBL/GenBank/DDBJ databases">
        <authorList>
            <person name="Chiriac C."/>
            <person name="Salcher M."/>
            <person name="Ghai R."/>
            <person name="Kavagutti S V."/>
        </authorList>
    </citation>
    <scope>NUCLEOTIDE SEQUENCE</scope>
</reference>
<protein>
    <submittedName>
        <fullName evidence="1">Uncharacterized protein</fullName>
    </submittedName>
</protein>
<proteinExistence type="predicted"/>
<organism evidence="1">
    <name type="scientific">uncultured Caudovirales phage</name>
    <dbReference type="NCBI Taxonomy" id="2100421"/>
    <lineage>
        <taxon>Viruses</taxon>
        <taxon>Duplodnaviria</taxon>
        <taxon>Heunggongvirae</taxon>
        <taxon>Uroviricota</taxon>
        <taxon>Caudoviricetes</taxon>
        <taxon>Peduoviridae</taxon>
        <taxon>Maltschvirus</taxon>
        <taxon>Maltschvirus maltsch</taxon>
    </lineage>
</organism>
<accession>A0A6J7WBY9</accession>
<sequence length="84" mass="9451">MSFGLWQIDPVNEIDTMNTYRLNSTELVYTPSMIQMAKQQFGFDPKWSLNLLMDGYNLPKSIAVDLLTGKIAFAIEGEAVVFTA</sequence>
<dbReference type="EMBL" id="LR798221">
    <property type="protein sequence ID" value="CAB5194901.1"/>
    <property type="molecule type" value="Genomic_DNA"/>
</dbReference>
<name>A0A6J7WBY9_9CAUD</name>
<evidence type="ECO:0000313" key="1">
    <source>
        <dbReference type="EMBL" id="CAB5194901.1"/>
    </source>
</evidence>